<evidence type="ECO:0000256" key="1">
    <source>
        <dbReference type="ARBA" id="ARBA00022729"/>
    </source>
</evidence>
<dbReference type="SUPFAM" id="SSF51261">
    <property type="entry name" value="Duplicated hybrid motif"/>
    <property type="match status" value="1"/>
</dbReference>
<proteinExistence type="predicted"/>
<dbReference type="RefSeq" id="WP_186878569.1">
    <property type="nucleotide sequence ID" value="NZ_JACOPN010000005.1"/>
</dbReference>
<evidence type="ECO:0000256" key="2">
    <source>
        <dbReference type="SAM" id="Phobius"/>
    </source>
</evidence>
<dbReference type="EMBL" id="JACOPN010000005">
    <property type="protein sequence ID" value="MBC5717283.1"/>
    <property type="molecule type" value="Genomic_DNA"/>
</dbReference>
<keyword evidence="2" id="KW-1133">Transmembrane helix</keyword>
<dbReference type="AlphaFoldDB" id="A0A8J6IZE9"/>
<keyword evidence="2" id="KW-0812">Transmembrane</keyword>
<feature type="domain" description="G5" evidence="3">
    <location>
        <begin position="295"/>
        <end position="376"/>
    </location>
</feature>
<protein>
    <submittedName>
        <fullName evidence="5">Peptidoglycan DD-metalloendopeptidase family protein</fullName>
    </submittedName>
</protein>
<dbReference type="InterPro" id="IPR050570">
    <property type="entry name" value="Cell_wall_metabolism_enzyme"/>
</dbReference>
<gene>
    <name evidence="5" type="ORF">H8S55_08130</name>
</gene>
<keyword evidence="1" id="KW-0732">Signal</keyword>
<evidence type="ECO:0000259" key="3">
    <source>
        <dbReference type="PROSITE" id="PS51109"/>
    </source>
</evidence>
<dbReference type="InterPro" id="IPR011098">
    <property type="entry name" value="G5_dom"/>
</dbReference>
<dbReference type="PROSITE" id="PS51782">
    <property type="entry name" value="LYSM"/>
    <property type="match status" value="1"/>
</dbReference>
<feature type="transmembrane region" description="Helical" evidence="2">
    <location>
        <begin position="62"/>
        <end position="86"/>
    </location>
</feature>
<dbReference type="GO" id="GO:0004222">
    <property type="term" value="F:metalloendopeptidase activity"/>
    <property type="evidence" value="ECO:0007669"/>
    <property type="project" value="TreeGrafter"/>
</dbReference>
<dbReference type="SMART" id="SM00257">
    <property type="entry name" value="LysM"/>
    <property type="match status" value="1"/>
</dbReference>
<dbReference type="Gene3D" id="2.70.70.10">
    <property type="entry name" value="Glucose Permease (Domain IIA)"/>
    <property type="match status" value="1"/>
</dbReference>
<keyword evidence="6" id="KW-1185">Reference proteome</keyword>
<accession>A0A8J6IZE9</accession>
<dbReference type="InterPro" id="IPR011055">
    <property type="entry name" value="Dup_hybrid_motif"/>
</dbReference>
<evidence type="ECO:0000313" key="6">
    <source>
        <dbReference type="Proteomes" id="UP000602260"/>
    </source>
</evidence>
<keyword evidence="2" id="KW-0472">Membrane</keyword>
<dbReference type="PANTHER" id="PTHR21666">
    <property type="entry name" value="PEPTIDASE-RELATED"/>
    <property type="match status" value="1"/>
</dbReference>
<dbReference type="CDD" id="cd12797">
    <property type="entry name" value="M23_peptidase"/>
    <property type="match status" value="1"/>
</dbReference>
<reference evidence="5" key="1">
    <citation type="submission" date="2020-08" db="EMBL/GenBank/DDBJ databases">
        <title>Genome public.</title>
        <authorList>
            <person name="Liu C."/>
            <person name="Sun Q."/>
        </authorList>
    </citation>
    <scope>NUCLEOTIDE SEQUENCE</scope>
    <source>
        <strain evidence="5">BX5</strain>
    </source>
</reference>
<dbReference type="SMART" id="SM01208">
    <property type="entry name" value="G5"/>
    <property type="match status" value="1"/>
</dbReference>
<dbReference type="InterPro" id="IPR036779">
    <property type="entry name" value="LysM_dom_sf"/>
</dbReference>
<dbReference type="Gene3D" id="2.20.230.10">
    <property type="entry name" value="Resuscitation-promoting factor rpfb"/>
    <property type="match status" value="1"/>
</dbReference>
<dbReference type="Pfam" id="PF01551">
    <property type="entry name" value="Peptidase_M23"/>
    <property type="match status" value="1"/>
</dbReference>
<name>A0A8J6IZE9_9FIRM</name>
<evidence type="ECO:0000259" key="4">
    <source>
        <dbReference type="PROSITE" id="PS51782"/>
    </source>
</evidence>
<dbReference type="Proteomes" id="UP000602260">
    <property type="component" value="Unassembled WGS sequence"/>
</dbReference>
<dbReference type="InterPro" id="IPR016047">
    <property type="entry name" value="M23ase_b-sheet_dom"/>
</dbReference>
<comment type="caution">
    <text evidence="5">The sequence shown here is derived from an EMBL/GenBank/DDBJ whole genome shotgun (WGS) entry which is preliminary data.</text>
</comment>
<dbReference type="Gene3D" id="3.10.350.10">
    <property type="entry name" value="LysM domain"/>
    <property type="match status" value="1"/>
</dbReference>
<dbReference type="InterPro" id="IPR018392">
    <property type="entry name" value="LysM"/>
</dbReference>
<feature type="domain" description="LysM" evidence="4">
    <location>
        <begin position="245"/>
        <end position="289"/>
    </location>
</feature>
<dbReference type="CDD" id="cd00118">
    <property type="entry name" value="LysM"/>
    <property type="match status" value="1"/>
</dbReference>
<organism evidence="5 6">
    <name type="scientific">Flintibacter faecis</name>
    <dbReference type="NCBI Taxonomy" id="2763047"/>
    <lineage>
        <taxon>Bacteria</taxon>
        <taxon>Bacillati</taxon>
        <taxon>Bacillota</taxon>
        <taxon>Clostridia</taxon>
        <taxon>Eubacteriales</taxon>
        <taxon>Flintibacter</taxon>
    </lineage>
</organism>
<dbReference type="PANTHER" id="PTHR21666:SF270">
    <property type="entry name" value="MUREIN HYDROLASE ACTIVATOR ENVC"/>
    <property type="match status" value="1"/>
</dbReference>
<evidence type="ECO:0000313" key="5">
    <source>
        <dbReference type="EMBL" id="MBC5717283.1"/>
    </source>
</evidence>
<dbReference type="PROSITE" id="PS51109">
    <property type="entry name" value="G5"/>
    <property type="match status" value="1"/>
</dbReference>
<sequence>MEHNLQDRQTGLWARLRERAAAWNDPEARQQRGRLAGQRRRLARDWARIHLRRMAHRTHGSLAIHQAVGPVSFLVVSAALGVALTLTTLYTPSYAVTVDGAPVGVVADRDVVDRAIADVEAQGSSLLGYDYQVQGDIGYQFALTLKTDLNSQNQIEDYFYSQLNDVSVHLRKCEVVVDGQAVGVVKDETALRDMLDDLKNQYVNENTTSVEFMQDMSIQYVYAADSVLTTEEMQAALQSSGNGSGTYTVVKGDTFNGIAYANNMSISDLKALNPGVDINRLMIGDVLNVKAQTPVLSVKTTEHQVYTQEIECPVETREDSSMYKGTSKIVTQGVKGEAKLEADVTYVNGQEQQRDILSNVTVREPTTTIKAVGTKEKPKTASTGSFSWPISGRINSYFGGRYIFGRYSYHSGIDIAASYGASIRAADGGKVTFAGYKGSYGNLVVITHDNGTQTYYGHNSSLLVSAGQKVSKGQAIARAGSTGRSTGTHCHFEVRVRGSAVNPLNYLR</sequence>
<dbReference type="Pfam" id="PF01476">
    <property type="entry name" value="LysM"/>
    <property type="match status" value="1"/>
</dbReference>
<dbReference type="Pfam" id="PF07501">
    <property type="entry name" value="G5"/>
    <property type="match status" value="1"/>
</dbReference>